<protein>
    <submittedName>
        <fullName evidence="1">DUF1513 domain-containing protein</fullName>
    </submittedName>
</protein>
<name>A0A941I2N6_9BURK</name>
<dbReference type="EMBL" id="JAGSPM010000001">
    <property type="protein sequence ID" value="MBR7745204.1"/>
    <property type="molecule type" value="Genomic_DNA"/>
</dbReference>
<dbReference type="Proteomes" id="UP000680158">
    <property type="component" value="Unassembled WGS sequence"/>
</dbReference>
<comment type="caution">
    <text evidence="1">The sequence shown here is derived from an EMBL/GenBank/DDBJ whole genome shotgun (WGS) entry which is preliminary data.</text>
</comment>
<sequence length="385" mass="42486">MSTSLNRRHFLYSLAALGLVPQTSFSMNPRFQKGEFEGDSEQITLIGASWRGPKLDDTHYAGVLAANWERKTLEIRYQVALPTRPHGLVSEVGGGLLVNGVRPGTWLMRCDGKGKIVQQIDVTAESQSVRLSGHIVAGKELLYTTEIDYKNDQGRIGVRDPQSLKKIDEWASGGIEPHQALIDEAGRLLIANGGVRRSLSDKKYDLHRMDSSLVRLDGQNGHQMERWALDDPRLSMRHIAWSRSPMDGKLRLGIAMQAEHDQRTQRATAPILAVFDGEKLSTPSRENDGHGYAGDITSVWNGGFALSSNKAGIAQLWHPGQPDKLLPIVEMDEAYALTDWSGPQPGGGVLVATAVGLIRWHINAKPAFLAWPKPMALDNHWVLMS</sequence>
<evidence type="ECO:0000313" key="2">
    <source>
        <dbReference type="Proteomes" id="UP000680158"/>
    </source>
</evidence>
<dbReference type="RefSeq" id="WP_212682660.1">
    <property type="nucleotide sequence ID" value="NZ_JAGSPM010000001.1"/>
</dbReference>
<keyword evidence="2" id="KW-1185">Reference proteome</keyword>
<dbReference type="SUPFAM" id="SSF50969">
    <property type="entry name" value="YVTN repeat-like/Quinoprotein amine dehydrogenase"/>
    <property type="match status" value="1"/>
</dbReference>
<dbReference type="InterPro" id="IPR008311">
    <property type="entry name" value="UCP028101"/>
</dbReference>
<gene>
    <name evidence="1" type="ORF">KDM92_01310</name>
</gene>
<dbReference type="AlphaFoldDB" id="A0A941I2N6"/>
<accession>A0A941I2N6</accession>
<reference evidence="1 2" key="1">
    <citation type="submission" date="2021-04" db="EMBL/GenBank/DDBJ databases">
        <title>novel species isolated from subtropical streams in China.</title>
        <authorList>
            <person name="Lu H."/>
        </authorList>
    </citation>
    <scope>NUCLEOTIDE SEQUENCE [LARGE SCALE GENOMIC DNA]</scope>
    <source>
        <strain evidence="1 2">BYS107W</strain>
    </source>
</reference>
<dbReference type="InterPro" id="IPR011044">
    <property type="entry name" value="Quino_amine_DH_bsu"/>
</dbReference>
<evidence type="ECO:0000313" key="1">
    <source>
        <dbReference type="EMBL" id="MBR7745204.1"/>
    </source>
</evidence>
<dbReference type="Pfam" id="PF07433">
    <property type="entry name" value="DUF1513"/>
    <property type="match status" value="1"/>
</dbReference>
<organism evidence="1 2">
    <name type="scientific">Undibacterium baiyunense</name>
    <dbReference type="NCBI Taxonomy" id="2828731"/>
    <lineage>
        <taxon>Bacteria</taxon>
        <taxon>Pseudomonadati</taxon>
        <taxon>Pseudomonadota</taxon>
        <taxon>Betaproteobacteria</taxon>
        <taxon>Burkholderiales</taxon>
        <taxon>Oxalobacteraceae</taxon>
        <taxon>Undibacterium</taxon>
    </lineage>
</organism>
<proteinExistence type="predicted"/>